<keyword evidence="5" id="KW-0963">Cytoplasm</keyword>
<evidence type="ECO:0000256" key="5">
    <source>
        <dbReference type="ARBA" id="ARBA00022490"/>
    </source>
</evidence>
<dbReference type="AlphaFoldDB" id="A0A1Y2BYU0"/>
<dbReference type="Proteomes" id="UP000193642">
    <property type="component" value="Unassembled WGS sequence"/>
</dbReference>
<dbReference type="PANTHER" id="PTHR31598">
    <property type="entry name" value="IQ DOMAIN-CONTAINING PROTEIN D"/>
    <property type="match status" value="1"/>
</dbReference>
<protein>
    <recommendedName>
        <fullName evidence="4">Dynein regulatory complex protein 10</fullName>
    </recommendedName>
</protein>
<dbReference type="EMBL" id="MCGO01000037">
    <property type="protein sequence ID" value="ORY39943.1"/>
    <property type="molecule type" value="Genomic_DNA"/>
</dbReference>
<keyword evidence="10" id="KW-0175">Coiled coil</keyword>
<evidence type="ECO:0000256" key="7">
    <source>
        <dbReference type="ARBA" id="ARBA00023069"/>
    </source>
</evidence>
<comment type="subcellular location">
    <subcellularLocation>
        <location evidence="2">Cytoplasm</location>
        <location evidence="2">Cytoskeleton</location>
        <location evidence="2">Flagellum axoneme</location>
    </subcellularLocation>
</comment>
<keyword evidence="6" id="KW-0282">Flagellum</keyword>
<evidence type="ECO:0000256" key="8">
    <source>
        <dbReference type="ARBA" id="ARBA00023212"/>
    </source>
</evidence>
<dbReference type="PANTHER" id="PTHR31598:SF1">
    <property type="entry name" value="DYNEIN REGULATORY COMPLEX PROTEIN 10"/>
    <property type="match status" value="1"/>
</dbReference>
<feature type="region of interest" description="Disordered" evidence="11">
    <location>
        <begin position="1"/>
        <end position="64"/>
    </location>
</feature>
<proteinExistence type="inferred from homology"/>
<gene>
    <name evidence="12" type="ORF">BCR33DRAFT_853067</name>
</gene>
<evidence type="ECO:0000313" key="12">
    <source>
        <dbReference type="EMBL" id="ORY39943.1"/>
    </source>
</evidence>
<feature type="coiled-coil region" evidence="10">
    <location>
        <begin position="348"/>
        <end position="382"/>
    </location>
</feature>
<evidence type="ECO:0000256" key="3">
    <source>
        <dbReference type="ARBA" id="ARBA00009071"/>
    </source>
</evidence>
<evidence type="ECO:0000256" key="11">
    <source>
        <dbReference type="SAM" id="MobiDB-lite"/>
    </source>
</evidence>
<keyword evidence="7" id="KW-0969">Cilium</keyword>
<dbReference type="STRING" id="329046.A0A1Y2BYU0"/>
<accession>A0A1Y2BYU0</accession>
<comment type="function">
    <text evidence="1">Component of the nexin-dynein regulatory complex (N-DRC), a key regulator of ciliary/flagellar motility which maintains the alignment and integrity of the distal axoneme and regulates microtubule sliding in motile axonemes.</text>
</comment>
<evidence type="ECO:0000256" key="1">
    <source>
        <dbReference type="ARBA" id="ARBA00003029"/>
    </source>
</evidence>
<sequence length="396" mass="45881">MMNTASFPKEPPLPPIGATNSRASIAGGQIRRASSVQQSHNNSHGNGPSSILPNLPQQSQSGVIDDSQLTGKLINVEAQRIMSVLQEAQRKVMVIGMLPDEVDRRVSTVFAAETVAYIGEYKLLEAKYRNLVEGRAPDAEVKETAKQLRISTRTVCRHFLQNPPLIAKLRYLKSTKPNNILQFEGLLQEVKVLVYERLKTSVEEEKAKQDQLSVIIAKEQKTSNEVRLLKEELEKAKKERSAEVSKRNETIRRLKEELRDIKQQAEDTTKRLESRSKQKEDQELQLAKDKEINMKAEIAKLTEELQDMIKKDREEEALLRKKKFKVESEVENWIHKYDQDMSEKQNELEDITTIYTEEKAQLDELQARYNELQKEYDRIMEERRINKRSKLLTRRK</sequence>
<organism evidence="12 13">
    <name type="scientific">Rhizoclosmatium globosum</name>
    <dbReference type="NCBI Taxonomy" id="329046"/>
    <lineage>
        <taxon>Eukaryota</taxon>
        <taxon>Fungi</taxon>
        <taxon>Fungi incertae sedis</taxon>
        <taxon>Chytridiomycota</taxon>
        <taxon>Chytridiomycota incertae sedis</taxon>
        <taxon>Chytridiomycetes</taxon>
        <taxon>Chytridiales</taxon>
        <taxon>Chytriomycetaceae</taxon>
        <taxon>Rhizoclosmatium</taxon>
    </lineage>
</organism>
<comment type="caution">
    <text evidence="12">The sequence shown here is derived from an EMBL/GenBank/DDBJ whole genome shotgun (WGS) entry which is preliminary data.</text>
</comment>
<name>A0A1Y2BYU0_9FUNG</name>
<keyword evidence="8" id="KW-0206">Cytoskeleton</keyword>
<dbReference type="OrthoDB" id="10265211at2759"/>
<keyword evidence="13" id="KW-1185">Reference proteome</keyword>
<dbReference type="InterPro" id="IPR042815">
    <property type="entry name" value="DRC10"/>
</dbReference>
<feature type="compositionally biased region" description="Polar residues" evidence="11">
    <location>
        <begin position="51"/>
        <end position="64"/>
    </location>
</feature>
<evidence type="ECO:0000313" key="13">
    <source>
        <dbReference type="Proteomes" id="UP000193642"/>
    </source>
</evidence>
<feature type="compositionally biased region" description="Low complexity" evidence="11">
    <location>
        <begin position="39"/>
        <end position="50"/>
    </location>
</feature>
<evidence type="ECO:0000256" key="10">
    <source>
        <dbReference type="SAM" id="Coils"/>
    </source>
</evidence>
<feature type="region of interest" description="Disordered" evidence="11">
    <location>
        <begin position="262"/>
        <end position="283"/>
    </location>
</feature>
<evidence type="ECO:0000256" key="9">
    <source>
        <dbReference type="ARBA" id="ARBA00023273"/>
    </source>
</evidence>
<comment type="similarity">
    <text evidence="3">Belongs to the DRC10 family.</text>
</comment>
<evidence type="ECO:0000256" key="4">
    <source>
        <dbReference type="ARBA" id="ARBA00021752"/>
    </source>
</evidence>
<evidence type="ECO:0000256" key="6">
    <source>
        <dbReference type="ARBA" id="ARBA00022846"/>
    </source>
</evidence>
<reference evidence="12 13" key="1">
    <citation type="submission" date="2016-07" db="EMBL/GenBank/DDBJ databases">
        <title>Pervasive Adenine N6-methylation of Active Genes in Fungi.</title>
        <authorList>
            <consortium name="DOE Joint Genome Institute"/>
            <person name="Mondo S.J."/>
            <person name="Dannebaum R.O."/>
            <person name="Kuo R.C."/>
            <person name="Labutti K."/>
            <person name="Haridas S."/>
            <person name="Kuo A."/>
            <person name="Salamov A."/>
            <person name="Ahrendt S.R."/>
            <person name="Lipzen A."/>
            <person name="Sullivan W."/>
            <person name="Andreopoulos W.B."/>
            <person name="Clum A."/>
            <person name="Lindquist E."/>
            <person name="Daum C."/>
            <person name="Ramamoorthy G.K."/>
            <person name="Gryganskyi A."/>
            <person name="Culley D."/>
            <person name="Magnuson J.K."/>
            <person name="James T.Y."/>
            <person name="O'Malley M.A."/>
            <person name="Stajich J.E."/>
            <person name="Spatafora J.W."/>
            <person name="Visel A."/>
            <person name="Grigoriev I.V."/>
        </authorList>
    </citation>
    <scope>NUCLEOTIDE SEQUENCE [LARGE SCALE GENOMIC DNA]</scope>
    <source>
        <strain evidence="12 13">JEL800</strain>
    </source>
</reference>
<evidence type="ECO:0000256" key="2">
    <source>
        <dbReference type="ARBA" id="ARBA00004611"/>
    </source>
</evidence>
<keyword evidence="9" id="KW-0966">Cell projection</keyword>